<comment type="caution">
    <text evidence="2">The sequence shown here is derived from an EMBL/GenBank/DDBJ whole genome shotgun (WGS) entry which is preliminary data.</text>
</comment>
<sequence length="91" mass="10461">MKHFRYLLGDHRIPAGKLENANSWKVAELLKKFYRDKKKALNVVVNILRTIPRMDLVERLIGKEEVPSDCYGSAVCENFEAELSIEGQAQK</sequence>
<accession>A0A401SS58</accession>
<dbReference type="Proteomes" id="UP000287033">
    <property type="component" value="Unassembled WGS sequence"/>
</dbReference>
<feature type="domain" description="Pyrin" evidence="1">
    <location>
        <begin position="2"/>
        <end position="58"/>
    </location>
</feature>
<evidence type="ECO:0000313" key="3">
    <source>
        <dbReference type="Proteomes" id="UP000287033"/>
    </source>
</evidence>
<protein>
    <recommendedName>
        <fullName evidence="1">Pyrin domain-containing protein</fullName>
    </recommendedName>
</protein>
<organism evidence="2 3">
    <name type="scientific">Chiloscyllium punctatum</name>
    <name type="common">Brownbanded bambooshark</name>
    <name type="synonym">Hemiscyllium punctatum</name>
    <dbReference type="NCBI Taxonomy" id="137246"/>
    <lineage>
        <taxon>Eukaryota</taxon>
        <taxon>Metazoa</taxon>
        <taxon>Chordata</taxon>
        <taxon>Craniata</taxon>
        <taxon>Vertebrata</taxon>
        <taxon>Chondrichthyes</taxon>
        <taxon>Elasmobranchii</taxon>
        <taxon>Galeomorphii</taxon>
        <taxon>Galeoidea</taxon>
        <taxon>Orectolobiformes</taxon>
        <taxon>Hemiscylliidae</taxon>
        <taxon>Chiloscyllium</taxon>
    </lineage>
</organism>
<evidence type="ECO:0000259" key="1">
    <source>
        <dbReference type="Pfam" id="PF02758"/>
    </source>
</evidence>
<dbReference type="SUPFAM" id="SSF47986">
    <property type="entry name" value="DEATH domain"/>
    <property type="match status" value="1"/>
</dbReference>
<dbReference type="Gene3D" id="1.10.533.10">
    <property type="entry name" value="Death Domain, Fas"/>
    <property type="match status" value="1"/>
</dbReference>
<dbReference type="EMBL" id="BEZZ01000497">
    <property type="protein sequence ID" value="GCC33237.1"/>
    <property type="molecule type" value="Genomic_DNA"/>
</dbReference>
<keyword evidence="3" id="KW-1185">Reference proteome</keyword>
<dbReference type="AlphaFoldDB" id="A0A401SS58"/>
<evidence type="ECO:0000313" key="2">
    <source>
        <dbReference type="EMBL" id="GCC33237.1"/>
    </source>
</evidence>
<dbReference type="InterPro" id="IPR011029">
    <property type="entry name" value="DEATH-like_dom_sf"/>
</dbReference>
<gene>
    <name evidence="2" type="ORF">chiPu_0011705</name>
</gene>
<reference evidence="2 3" key="1">
    <citation type="journal article" date="2018" name="Nat. Ecol. Evol.">
        <title>Shark genomes provide insights into elasmobranch evolution and the origin of vertebrates.</title>
        <authorList>
            <person name="Hara Y"/>
            <person name="Yamaguchi K"/>
            <person name="Onimaru K"/>
            <person name="Kadota M"/>
            <person name="Koyanagi M"/>
            <person name="Keeley SD"/>
            <person name="Tatsumi K"/>
            <person name="Tanaka K"/>
            <person name="Motone F"/>
            <person name="Kageyama Y"/>
            <person name="Nozu R"/>
            <person name="Adachi N"/>
            <person name="Nishimura O"/>
            <person name="Nakagawa R"/>
            <person name="Tanegashima C"/>
            <person name="Kiyatake I"/>
            <person name="Matsumoto R"/>
            <person name="Murakumo K"/>
            <person name="Nishida K"/>
            <person name="Terakita A"/>
            <person name="Kuratani S"/>
            <person name="Sato K"/>
            <person name="Hyodo S Kuraku.S."/>
        </authorList>
    </citation>
    <scope>NUCLEOTIDE SEQUENCE [LARGE SCALE GENOMIC DNA]</scope>
</reference>
<proteinExistence type="predicted"/>
<dbReference type="InterPro" id="IPR004020">
    <property type="entry name" value="DAPIN"/>
</dbReference>
<dbReference type="Pfam" id="PF02758">
    <property type="entry name" value="PYRIN"/>
    <property type="match status" value="1"/>
</dbReference>
<name>A0A401SS58_CHIPU</name>